<protein>
    <submittedName>
        <fullName evidence="2">Uncharacterized protein</fullName>
    </submittedName>
</protein>
<organism evidence="2 3">
    <name type="scientific">Stereocaulon virgatum</name>
    <dbReference type="NCBI Taxonomy" id="373712"/>
    <lineage>
        <taxon>Eukaryota</taxon>
        <taxon>Fungi</taxon>
        <taxon>Dikarya</taxon>
        <taxon>Ascomycota</taxon>
        <taxon>Pezizomycotina</taxon>
        <taxon>Lecanoromycetes</taxon>
        <taxon>OSLEUM clade</taxon>
        <taxon>Lecanoromycetidae</taxon>
        <taxon>Lecanorales</taxon>
        <taxon>Lecanorineae</taxon>
        <taxon>Stereocaulaceae</taxon>
        <taxon>Stereocaulon</taxon>
    </lineage>
</organism>
<feature type="region of interest" description="Disordered" evidence="1">
    <location>
        <begin position="145"/>
        <end position="351"/>
    </location>
</feature>
<accession>A0ABR4A7M3</accession>
<dbReference type="Proteomes" id="UP001590950">
    <property type="component" value="Unassembled WGS sequence"/>
</dbReference>
<dbReference type="EMBL" id="JBEFKJ010000015">
    <property type="protein sequence ID" value="KAL2041907.1"/>
    <property type="molecule type" value="Genomic_DNA"/>
</dbReference>
<evidence type="ECO:0000256" key="1">
    <source>
        <dbReference type="SAM" id="MobiDB-lite"/>
    </source>
</evidence>
<gene>
    <name evidence="2" type="ORF">N7G274_005094</name>
</gene>
<feature type="compositionally biased region" description="Low complexity" evidence="1">
    <location>
        <begin position="225"/>
        <end position="248"/>
    </location>
</feature>
<feature type="compositionally biased region" description="Low complexity" evidence="1">
    <location>
        <begin position="272"/>
        <end position="285"/>
    </location>
</feature>
<sequence>MRLNLGSVAGNMPIAYFPSAAAHTELMAPYYSESEIIASLTNFESMDDDELYEATARAQGALLHWQNEFYDLDDQVYQAANGSYQREPLFGNPRPAITTKPISTKTALARTTNLSMDVRATGGELEIDMNDALVPKELPAKRVRKAPTVFDSLPPPAPTATKRKRQEPDIVESIDTESHPPATKRATRAPKIKTEESTAPEPSTQRPTRARSVAQPDPAVPESSAAAATATRRPARARPATNPESEPVAPEPSAPIRRSTRSKSITKAPEPTTTTTTNRVSKTPAAPAPKKRATRAKSATEEPSAAPEASGKDPKRSAAMKLSWAKRKAAGTNGRNGGAPAKSGVAKKGGK</sequence>
<keyword evidence="3" id="KW-1185">Reference proteome</keyword>
<evidence type="ECO:0000313" key="3">
    <source>
        <dbReference type="Proteomes" id="UP001590950"/>
    </source>
</evidence>
<evidence type="ECO:0000313" key="2">
    <source>
        <dbReference type="EMBL" id="KAL2041907.1"/>
    </source>
</evidence>
<comment type="caution">
    <text evidence="2">The sequence shown here is derived from an EMBL/GenBank/DDBJ whole genome shotgun (WGS) entry which is preliminary data.</text>
</comment>
<name>A0ABR4A7M3_9LECA</name>
<proteinExistence type="predicted"/>
<reference evidence="2 3" key="1">
    <citation type="submission" date="2024-09" db="EMBL/GenBank/DDBJ databases">
        <title>Rethinking Asexuality: The Enigmatic Case of Functional Sexual Genes in Lepraria (Stereocaulaceae).</title>
        <authorList>
            <person name="Doellman M."/>
            <person name="Sun Y."/>
            <person name="Barcenas-Pena A."/>
            <person name="Lumbsch H.T."/>
            <person name="Grewe F."/>
        </authorList>
    </citation>
    <scope>NUCLEOTIDE SEQUENCE [LARGE SCALE GENOMIC DNA]</scope>
    <source>
        <strain evidence="2 3">Mercado 3170</strain>
    </source>
</reference>